<evidence type="ECO:0000256" key="4">
    <source>
        <dbReference type="ARBA" id="ARBA00023186"/>
    </source>
</evidence>
<evidence type="ECO:0000313" key="5">
    <source>
        <dbReference type="EMBL" id="GGM52661.1"/>
    </source>
</evidence>
<evidence type="ECO:0000313" key="6">
    <source>
        <dbReference type="Proteomes" id="UP000637578"/>
    </source>
</evidence>
<evidence type="ECO:0000256" key="3">
    <source>
        <dbReference type="ARBA" id="ARBA00022490"/>
    </source>
</evidence>
<protein>
    <recommendedName>
        <fullName evidence="7">EspG family protein</fullName>
    </recommendedName>
</protein>
<comment type="subcellular location">
    <subcellularLocation>
        <location evidence="1">Cytoplasm</location>
    </subcellularLocation>
</comment>
<name>A0A8J3FVN0_9PSEU</name>
<dbReference type="Pfam" id="PF14011">
    <property type="entry name" value="ESX-1_EspG"/>
    <property type="match status" value="1"/>
</dbReference>
<keyword evidence="6" id="KW-1185">Reference proteome</keyword>
<dbReference type="RefSeq" id="WP_189057047.1">
    <property type="nucleotide sequence ID" value="NZ_BMMK01000009.1"/>
</dbReference>
<gene>
    <name evidence="5" type="ORF">GCM10012275_24560</name>
</gene>
<reference evidence="5" key="2">
    <citation type="submission" date="2020-09" db="EMBL/GenBank/DDBJ databases">
        <authorList>
            <person name="Sun Q."/>
            <person name="Zhou Y."/>
        </authorList>
    </citation>
    <scope>NUCLEOTIDE SEQUENCE</scope>
    <source>
        <strain evidence="5">CGMCC 4.5737</strain>
    </source>
</reference>
<dbReference type="InterPro" id="IPR025734">
    <property type="entry name" value="EspG"/>
</dbReference>
<keyword evidence="3" id="KW-0963">Cytoplasm</keyword>
<sequence>MTLPRIPTLVYEVLWERLDLGVMPFPLVVFQHGRDDRERSIFKQRAYEWLQGQGLGDEMRLDTELDTALRTMANFDVELTLFYSDQEGQTRIGCFAAGGRALRVVLRGDEIDLAWTRTTHMAASALELLPAYGPGWTQSLRVPGTALEHAGKAWHESGMRTEAVRMLAESGADPRQADRFLQLYSTAHAIGQASALRPGPRRDRWLTADSPLTFIDTDTGRYAITQQGGWLTLAPADSRGMLSRLAGLLASGFS</sequence>
<evidence type="ECO:0008006" key="7">
    <source>
        <dbReference type="Google" id="ProtNLM"/>
    </source>
</evidence>
<comment type="caution">
    <text evidence="5">The sequence shown here is derived from an EMBL/GenBank/DDBJ whole genome shotgun (WGS) entry which is preliminary data.</text>
</comment>
<organism evidence="5 6">
    <name type="scientific">Longimycelium tulufanense</name>
    <dbReference type="NCBI Taxonomy" id="907463"/>
    <lineage>
        <taxon>Bacteria</taxon>
        <taxon>Bacillati</taxon>
        <taxon>Actinomycetota</taxon>
        <taxon>Actinomycetes</taxon>
        <taxon>Pseudonocardiales</taxon>
        <taxon>Pseudonocardiaceae</taxon>
        <taxon>Longimycelium</taxon>
    </lineage>
</organism>
<dbReference type="AlphaFoldDB" id="A0A8J3FVN0"/>
<comment type="similarity">
    <text evidence="2">Belongs to the EspG family.</text>
</comment>
<dbReference type="Proteomes" id="UP000637578">
    <property type="component" value="Unassembled WGS sequence"/>
</dbReference>
<accession>A0A8J3FVN0</accession>
<evidence type="ECO:0000256" key="1">
    <source>
        <dbReference type="ARBA" id="ARBA00004496"/>
    </source>
</evidence>
<reference evidence="5" key="1">
    <citation type="journal article" date="2014" name="Int. J. Syst. Evol. Microbiol.">
        <title>Complete genome sequence of Corynebacterium casei LMG S-19264T (=DSM 44701T), isolated from a smear-ripened cheese.</title>
        <authorList>
            <consortium name="US DOE Joint Genome Institute (JGI-PGF)"/>
            <person name="Walter F."/>
            <person name="Albersmeier A."/>
            <person name="Kalinowski J."/>
            <person name="Ruckert C."/>
        </authorList>
    </citation>
    <scope>NUCLEOTIDE SEQUENCE</scope>
    <source>
        <strain evidence="5">CGMCC 4.5737</strain>
    </source>
</reference>
<keyword evidence="4" id="KW-0143">Chaperone</keyword>
<dbReference type="EMBL" id="BMMK01000009">
    <property type="protein sequence ID" value="GGM52661.1"/>
    <property type="molecule type" value="Genomic_DNA"/>
</dbReference>
<proteinExistence type="inferred from homology"/>
<evidence type="ECO:0000256" key="2">
    <source>
        <dbReference type="ARBA" id="ARBA00006411"/>
    </source>
</evidence>